<evidence type="ECO:0000256" key="6">
    <source>
        <dbReference type="ARBA" id="ARBA00012426"/>
    </source>
</evidence>
<dbReference type="NCBIfam" id="NF003763">
    <property type="entry name" value="PRK05354.1"/>
    <property type="match status" value="1"/>
</dbReference>
<evidence type="ECO:0000256" key="3">
    <source>
        <dbReference type="ARBA" id="ARBA00002257"/>
    </source>
</evidence>
<name>A0A1Y1IJC1_KLENI</name>
<dbReference type="InterPro" id="IPR000183">
    <property type="entry name" value="Orn/DAP/Arg_de-COase"/>
</dbReference>
<evidence type="ECO:0000259" key="17">
    <source>
        <dbReference type="Pfam" id="PF02784"/>
    </source>
</evidence>
<dbReference type="SUPFAM" id="SSF51419">
    <property type="entry name" value="PLP-binding barrel"/>
    <property type="match status" value="1"/>
</dbReference>
<evidence type="ECO:0000256" key="15">
    <source>
        <dbReference type="PIRSR" id="PIRSR600183-50"/>
    </source>
</evidence>
<dbReference type="GO" id="GO:0046872">
    <property type="term" value="F:metal ion binding"/>
    <property type="evidence" value="ECO:0007669"/>
    <property type="project" value="UniProtKB-KW"/>
</dbReference>
<keyword evidence="8 16" id="KW-0210">Decarboxylase</keyword>
<sequence length="798" mass="87812">MACTTFQVTSTNLGSALASRKHCCLRPSSQVSSAIAGAFPEVRRLHDKTRAGSSWAQKYAVSLGERKGLERQHISKQRWRIRVHSGVASRSSESNGVATPERLPSAAILDQDGDLDEDWEAAWTPQDAADLYRVEGWGSPYFSINARGNVAIRPKGSEDGSDELDLLELIQAVRKRNVELPMILRFPDIVQHRMAQLQGCFDTAIGKYGYQGHFQGVFPVKCNHDRYLIEDIVEYGRNFRFGLEAGSKPELLIAIANLRENDDALLVCNGYKDEIYMESVLLARQLGTNAVIVLEQVDELPLLLHVSRKLDVRPVIGVRAKLSTKHDGHWGGTSGDKGKFGLTIPEIVKVVYTLREEGMLDCLQLLHYHVGSQVADIAIIKEAMREGSHLYCELATMGAAMGYIDVGGGLGIDYDGTKGNRSGASTNYSMQNYANDVVAALLDACVVKGVRQPVIASESGRALASHSAVLVFDVLNDSENAESDALRNLAVLEEHHAAGLGSIQQGWPPKQDGLATNGLQPARRDPGQYLLSTFYQVFATIDQTNFQEAFNDSKQFKQEAANLFKLGCLSLEQRAQAESLHTAICHRVLAYARNEPQMPAELSALSEAMASVYHVNLSVFRSAVDTWAIDQLFPIMPLQRLSEEPTTMATLADLTCDSDGKITRFIGPDSTPSSVLPVHELRQGEAYYLGMFLGGVYQEVMGSLHNLFGGLNVVHIRAKPKPGRAAGGYAIEHVVKGQTMEEVLRTVQYEGEDMMESLRNEAEEAVDEGRLTLEDASALLMNFNRSLKSYTYLKSRSQ</sequence>
<evidence type="ECO:0000256" key="11">
    <source>
        <dbReference type="ARBA" id="ARBA00023066"/>
    </source>
</evidence>
<dbReference type="UniPathway" id="UPA00186">
    <property type="reaction ID" value="UER00284"/>
</dbReference>
<evidence type="ECO:0000256" key="10">
    <source>
        <dbReference type="ARBA" id="ARBA00022898"/>
    </source>
</evidence>
<dbReference type="Gene3D" id="2.40.37.10">
    <property type="entry name" value="Lyase, Ornithine Decarboxylase, Chain A, domain 1"/>
    <property type="match status" value="1"/>
</dbReference>
<keyword evidence="7" id="KW-0479">Metal-binding</keyword>
<dbReference type="STRING" id="105231.A0A1Y1IJC1"/>
<dbReference type="InterPro" id="IPR022653">
    <property type="entry name" value="De-COase2_pyr-phos_BS"/>
</dbReference>
<dbReference type="OMA" id="HTYCELA"/>
<gene>
    <name evidence="20" type="ORF">KFL_004610110</name>
</gene>
<dbReference type="InterPro" id="IPR022644">
    <property type="entry name" value="De-COase2_N"/>
</dbReference>
<comment type="similarity">
    <text evidence="5 16">Belongs to the Orn/Lys/Arg decarboxylase class-II family. SpeA subfamily.</text>
</comment>
<evidence type="ECO:0000256" key="8">
    <source>
        <dbReference type="ARBA" id="ARBA00022793"/>
    </source>
</evidence>
<evidence type="ECO:0000256" key="16">
    <source>
        <dbReference type="RuleBase" id="RU003740"/>
    </source>
</evidence>
<evidence type="ECO:0000256" key="4">
    <source>
        <dbReference type="ARBA" id="ARBA00004773"/>
    </source>
</evidence>
<dbReference type="InterPro" id="IPR009006">
    <property type="entry name" value="Ala_racemase/Decarboxylase_C"/>
</dbReference>
<dbReference type="GO" id="GO:0008792">
    <property type="term" value="F:arginine decarboxylase activity"/>
    <property type="evidence" value="ECO:0000318"/>
    <property type="project" value="GO_Central"/>
</dbReference>
<dbReference type="FunFam" id="2.40.37.10:FF:000062">
    <property type="match status" value="1"/>
</dbReference>
<dbReference type="CDD" id="cd06830">
    <property type="entry name" value="PLPDE_III_ADC"/>
    <property type="match status" value="1"/>
</dbReference>
<evidence type="ECO:0000256" key="2">
    <source>
        <dbReference type="ARBA" id="ARBA00001946"/>
    </source>
</evidence>
<dbReference type="AlphaFoldDB" id="A0A1Y1IJC1"/>
<keyword evidence="13 16" id="KW-0456">Lyase</keyword>
<keyword evidence="11 16" id="KW-0745">Spermidine biosynthesis</keyword>
<evidence type="ECO:0000256" key="1">
    <source>
        <dbReference type="ARBA" id="ARBA00001933"/>
    </source>
</evidence>
<dbReference type="GO" id="GO:0006527">
    <property type="term" value="P:L-arginine catabolic process"/>
    <property type="evidence" value="ECO:0007669"/>
    <property type="project" value="InterPro"/>
</dbReference>
<organism evidence="20 21">
    <name type="scientific">Klebsormidium nitens</name>
    <name type="common">Green alga</name>
    <name type="synonym">Ulothrix nitens</name>
    <dbReference type="NCBI Taxonomy" id="105231"/>
    <lineage>
        <taxon>Eukaryota</taxon>
        <taxon>Viridiplantae</taxon>
        <taxon>Streptophyta</taxon>
        <taxon>Klebsormidiophyceae</taxon>
        <taxon>Klebsormidiales</taxon>
        <taxon>Klebsormidiaceae</taxon>
        <taxon>Klebsormidium</taxon>
    </lineage>
</organism>
<dbReference type="EMBL" id="DF237410">
    <property type="protein sequence ID" value="GAQ88816.1"/>
    <property type="molecule type" value="Genomic_DNA"/>
</dbReference>
<feature type="domain" description="Arginine decarboxylase helical bundle" evidence="18">
    <location>
        <begin position="529"/>
        <end position="605"/>
    </location>
</feature>
<proteinExistence type="inferred from homology"/>
<comment type="catalytic activity">
    <reaction evidence="14 16">
        <text>L-arginine + H(+) = agmatine + CO2</text>
        <dbReference type="Rhea" id="RHEA:17641"/>
        <dbReference type="ChEBI" id="CHEBI:15378"/>
        <dbReference type="ChEBI" id="CHEBI:16526"/>
        <dbReference type="ChEBI" id="CHEBI:32682"/>
        <dbReference type="ChEBI" id="CHEBI:58145"/>
        <dbReference type="EC" id="4.1.1.19"/>
    </reaction>
</comment>
<comment type="cofactor">
    <cofactor evidence="2 16">
        <name>Mg(2+)</name>
        <dbReference type="ChEBI" id="CHEBI:18420"/>
    </cofactor>
</comment>
<dbReference type="Pfam" id="PF17810">
    <property type="entry name" value="Arg_decarb_HB"/>
    <property type="match status" value="1"/>
</dbReference>
<evidence type="ECO:0000256" key="5">
    <source>
        <dbReference type="ARBA" id="ARBA00008357"/>
    </source>
</evidence>
<dbReference type="GO" id="GO:0008295">
    <property type="term" value="P:spermidine biosynthetic process"/>
    <property type="evidence" value="ECO:0007669"/>
    <property type="project" value="UniProtKB-KW"/>
</dbReference>
<dbReference type="InterPro" id="IPR041128">
    <property type="entry name" value="Arg_decarbox_C"/>
</dbReference>
<evidence type="ECO:0000256" key="9">
    <source>
        <dbReference type="ARBA" id="ARBA00022842"/>
    </source>
</evidence>
<dbReference type="PRINTS" id="PR01179">
    <property type="entry name" value="ODADCRBXLASE"/>
</dbReference>
<evidence type="ECO:0000256" key="13">
    <source>
        <dbReference type="ARBA" id="ARBA00023239"/>
    </source>
</evidence>
<dbReference type="Gene3D" id="1.20.58.930">
    <property type="match status" value="1"/>
</dbReference>
<protein>
    <recommendedName>
        <fullName evidence="6 16">Arginine decarboxylase</fullName>
        <ecNumber evidence="6 16">4.1.1.19</ecNumber>
    </recommendedName>
</protein>
<feature type="active site" description="Proton donor" evidence="15">
    <location>
        <position position="656"/>
    </location>
</feature>
<dbReference type="InterPro" id="IPR002985">
    <property type="entry name" value="Arg_decrbxlase"/>
</dbReference>
<evidence type="ECO:0000259" key="19">
    <source>
        <dbReference type="Pfam" id="PF17944"/>
    </source>
</evidence>
<accession>A0A1Y1IJC1</accession>
<keyword evidence="21" id="KW-1185">Reference proteome</keyword>
<dbReference type="SUPFAM" id="SSF50621">
    <property type="entry name" value="Alanine racemase C-terminal domain-like"/>
    <property type="match status" value="1"/>
</dbReference>
<dbReference type="Gene3D" id="1.10.287.3440">
    <property type="match status" value="1"/>
</dbReference>
<dbReference type="GO" id="GO:0009446">
    <property type="term" value="P:putrescine biosynthetic process"/>
    <property type="evidence" value="ECO:0000318"/>
    <property type="project" value="GO_Central"/>
</dbReference>
<keyword evidence="10 15" id="KW-0663">Pyridoxal phosphate</keyword>
<comment type="cofactor">
    <cofactor evidence="1 15 16">
        <name>pyridoxal 5'-phosphate</name>
        <dbReference type="ChEBI" id="CHEBI:597326"/>
    </cofactor>
</comment>
<evidence type="ECO:0000259" key="18">
    <source>
        <dbReference type="Pfam" id="PF17810"/>
    </source>
</evidence>
<dbReference type="EC" id="4.1.1.19" evidence="6 16"/>
<dbReference type="InterPro" id="IPR040634">
    <property type="entry name" value="Arg_decarb_HB"/>
</dbReference>
<dbReference type="OrthoDB" id="3717802at2759"/>
<keyword evidence="12" id="KW-0620">Polyamine biosynthesis</keyword>
<dbReference type="Gene3D" id="3.20.20.10">
    <property type="entry name" value="Alanine racemase"/>
    <property type="match status" value="1"/>
</dbReference>
<evidence type="ECO:0000313" key="21">
    <source>
        <dbReference type="Proteomes" id="UP000054558"/>
    </source>
</evidence>
<dbReference type="PRINTS" id="PR01180">
    <property type="entry name" value="ARGDCRBXLASE"/>
</dbReference>
<dbReference type="Proteomes" id="UP000054558">
    <property type="component" value="Unassembled WGS sequence"/>
</dbReference>
<evidence type="ECO:0000256" key="7">
    <source>
        <dbReference type="ARBA" id="ARBA00022723"/>
    </source>
</evidence>
<evidence type="ECO:0000256" key="14">
    <source>
        <dbReference type="ARBA" id="ARBA00049309"/>
    </source>
</evidence>
<feature type="modified residue" description="N6-(pyridoxal phosphate)lysine" evidence="15">
    <location>
        <position position="221"/>
    </location>
</feature>
<dbReference type="PROSITE" id="PS00878">
    <property type="entry name" value="ODR_DC_2_1"/>
    <property type="match status" value="1"/>
</dbReference>
<evidence type="ECO:0000256" key="12">
    <source>
        <dbReference type="ARBA" id="ARBA00023115"/>
    </source>
</evidence>
<feature type="domain" description="Orn/DAP/Arg decarboxylase 2 N-terminal" evidence="17">
    <location>
        <begin position="214"/>
        <end position="464"/>
    </location>
</feature>
<dbReference type="Pfam" id="PF02784">
    <property type="entry name" value="Orn_Arg_deC_N"/>
    <property type="match status" value="1"/>
</dbReference>
<comment type="function">
    <text evidence="3">Catalyzes the biosynthesis of agmatine from arginine.</text>
</comment>
<dbReference type="Pfam" id="PF17944">
    <property type="entry name" value="Arg_decarbox_C"/>
    <property type="match status" value="1"/>
</dbReference>
<comment type="pathway">
    <text evidence="4 16">Amine and polyamine biosynthesis; agmatine biosynthesis; agmatine from L-arginine: step 1/1.</text>
</comment>
<feature type="domain" description="Arginine decarboxylase C-terminal helical" evidence="19">
    <location>
        <begin position="740"/>
        <end position="793"/>
    </location>
</feature>
<evidence type="ECO:0000313" key="20">
    <source>
        <dbReference type="EMBL" id="GAQ88816.1"/>
    </source>
</evidence>
<reference evidence="20 21" key="1">
    <citation type="journal article" date="2014" name="Nat. Commun.">
        <title>Klebsormidium flaccidum genome reveals primary factors for plant terrestrial adaptation.</title>
        <authorList>
            <person name="Hori K."/>
            <person name="Maruyama F."/>
            <person name="Fujisawa T."/>
            <person name="Togashi T."/>
            <person name="Yamamoto N."/>
            <person name="Seo M."/>
            <person name="Sato S."/>
            <person name="Yamada T."/>
            <person name="Mori H."/>
            <person name="Tajima N."/>
            <person name="Moriyama T."/>
            <person name="Ikeuchi M."/>
            <person name="Watanabe M."/>
            <person name="Wada H."/>
            <person name="Kobayashi K."/>
            <person name="Saito M."/>
            <person name="Masuda T."/>
            <person name="Sasaki-Sekimoto Y."/>
            <person name="Mashiguchi K."/>
            <person name="Awai K."/>
            <person name="Shimojima M."/>
            <person name="Masuda S."/>
            <person name="Iwai M."/>
            <person name="Nobusawa T."/>
            <person name="Narise T."/>
            <person name="Kondo S."/>
            <person name="Saito H."/>
            <person name="Sato R."/>
            <person name="Murakawa M."/>
            <person name="Ihara Y."/>
            <person name="Oshima-Yamada Y."/>
            <person name="Ohtaka K."/>
            <person name="Satoh M."/>
            <person name="Sonobe K."/>
            <person name="Ishii M."/>
            <person name="Ohtani R."/>
            <person name="Kanamori-Sato M."/>
            <person name="Honoki R."/>
            <person name="Miyazaki D."/>
            <person name="Mochizuki H."/>
            <person name="Umetsu J."/>
            <person name="Higashi K."/>
            <person name="Shibata D."/>
            <person name="Kamiya Y."/>
            <person name="Sato N."/>
            <person name="Nakamura Y."/>
            <person name="Tabata S."/>
            <person name="Ida S."/>
            <person name="Kurokawa K."/>
            <person name="Ohta H."/>
        </authorList>
    </citation>
    <scope>NUCLEOTIDE SEQUENCE [LARGE SCALE GENOMIC DNA]</scope>
    <source>
        <strain evidence="20 21">NIES-2285</strain>
    </source>
</reference>
<dbReference type="PANTHER" id="PTHR43295">
    <property type="entry name" value="ARGININE DECARBOXYLASE"/>
    <property type="match status" value="1"/>
</dbReference>
<keyword evidence="9 16" id="KW-0460">Magnesium</keyword>
<dbReference type="InterPro" id="IPR029066">
    <property type="entry name" value="PLP-binding_barrel"/>
</dbReference>
<dbReference type="PANTHER" id="PTHR43295:SF9">
    <property type="entry name" value="BIOSYNTHETIC ARGININE DECARBOXYLASE"/>
    <property type="match status" value="1"/>
</dbReference>
<dbReference type="HAMAP" id="MF_01417">
    <property type="entry name" value="SpeA"/>
    <property type="match status" value="1"/>
</dbReference>